<dbReference type="Gene3D" id="2.60.40.10">
    <property type="entry name" value="Immunoglobulins"/>
    <property type="match status" value="1"/>
</dbReference>
<protein>
    <recommendedName>
        <fullName evidence="3">DUF1573 domain-containing protein</fullName>
    </recommendedName>
</protein>
<dbReference type="AlphaFoldDB" id="A0A1V9FDP9"/>
<dbReference type="InterPro" id="IPR011467">
    <property type="entry name" value="DUF1573"/>
</dbReference>
<reference evidence="2" key="1">
    <citation type="submission" date="2016-04" db="EMBL/GenBank/DDBJ databases">
        <authorList>
            <person name="Chen L."/>
            <person name="Zhuang W."/>
            <person name="Wang G."/>
        </authorList>
    </citation>
    <scope>NUCLEOTIDE SEQUENCE [LARGE SCALE GENOMIC DNA]</scope>
    <source>
        <strain evidence="2">208</strain>
    </source>
</reference>
<proteinExistence type="predicted"/>
<dbReference type="PANTHER" id="PTHR37833">
    <property type="entry name" value="LIPOPROTEIN-RELATED"/>
    <property type="match status" value="1"/>
</dbReference>
<name>A0A1V9FDP9_9BACT</name>
<organism evidence="1 2">
    <name type="scientific">Niastella populi</name>
    <dbReference type="NCBI Taxonomy" id="550983"/>
    <lineage>
        <taxon>Bacteria</taxon>
        <taxon>Pseudomonadati</taxon>
        <taxon>Bacteroidota</taxon>
        <taxon>Chitinophagia</taxon>
        <taxon>Chitinophagales</taxon>
        <taxon>Chitinophagaceae</taxon>
        <taxon>Niastella</taxon>
    </lineage>
</organism>
<gene>
    <name evidence="1" type="ORF">A4R26_04350</name>
</gene>
<dbReference type="Proteomes" id="UP000192276">
    <property type="component" value="Unassembled WGS sequence"/>
</dbReference>
<keyword evidence="2" id="KW-1185">Reference proteome</keyword>
<accession>A0A1V9FDP9</accession>
<dbReference type="InterPro" id="IPR013783">
    <property type="entry name" value="Ig-like_fold"/>
</dbReference>
<dbReference type="EMBL" id="LWBP01000199">
    <property type="protein sequence ID" value="OQP56401.1"/>
    <property type="molecule type" value="Genomic_DNA"/>
</dbReference>
<evidence type="ECO:0000313" key="2">
    <source>
        <dbReference type="Proteomes" id="UP000192276"/>
    </source>
</evidence>
<sequence>MVRYLILLIITGSWVQSLKAQELSQSLVFEERVYNFGTIHEKDGKVSHTFYFRNTGKKPVTITAINTGCSCIGKKKHDGEVKPGERTALTITFDPAYKSGFFSKEIFIFSENGKQYNHVWVEGNIIPGERPVENDYPYNFGSELHLRYKVMALGYLKPGQAKKVELPLINAGNKEMVLKLIPKNNSEGLYFTNPGKIAPNSKRTVTFNYSMPFHTHTDVTIILDVYVNDKKLPEPLQIKVLRDNKL</sequence>
<evidence type="ECO:0000313" key="1">
    <source>
        <dbReference type="EMBL" id="OQP56401.1"/>
    </source>
</evidence>
<dbReference type="RefSeq" id="WP_081168447.1">
    <property type="nucleotide sequence ID" value="NZ_LWBP01000199.1"/>
</dbReference>
<dbReference type="PANTHER" id="PTHR37833:SF1">
    <property type="entry name" value="SIGNAL PEPTIDE PROTEIN"/>
    <property type="match status" value="1"/>
</dbReference>
<dbReference type="Pfam" id="PF07610">
    <property type="entry name" value="DUF1573"/>
    <property type="match status" value="1"/>
</dbReference>
<comment type="caution">
    <text evidence="1">The sequence shown here is derived from an EMBL/GenBank/DDBJ whole genome shotgun (WGS) entry which is preliminary data.</text>
</comment>
<evidence type="ECO:0008006" key="3">
    <source>
        <dbReference type="Google" id="ProtNLM"/>
    </source>
</evidence>
<dbReference type="OrthoDB" id="826619at2"/>
<dbReference type="STRING" id="550983.A4R26_04350"/>